<protein>
    <submittedName>
        <fullName evidence="3">FG-GAP-like repeat-containing protein</fullName>
    </submittedName>
</protein>
<dbReference type="InterPro" id="IPR013517">
    <property type="entry name" value="FG-GAP"/>
</dbReference>
<keyword evidence="4" id="KW-1185">Reference proteome</keyword>
<dbReference type="Gene3D" id="2.130.10.130">
    <property type="entry name" value="Integrin alpha, N-terminal"/>
    <property type="match status" value="2"/>
</dbReference>
<dbReference type="Pfam" id="PF13517">
    <property type="entry name" value="FG-GAP_3"/>
    <property type="match status" value="1"/>
</dbReference>
<dbReference type="Proteomes" id="UP001500668">
    <property type="component" value="Unassembled WGS sequence"/>
</dbReference>
<reference evidence="3 4" key="1">
    <citation type="journal article" date="2019" name="Int. J. Syst. Evol. Microbiol.">
        <title>The Global Catalogue of Microorganisms (GCM) 10K type strain sequencing project: providing services to taxonomists for standard genome sequencing and annotation.</title>
        <authorList>
            <consortium name="The Broad Institute Genomics Platform"/>
            <consortium name="The Broad Institute Genome Sequencing Center for Infectious Disease"/>
            <person name="Wu L."/>
            <person name="Ma J."/>
        </authorList>
    </citation>
    <scope>NUCLEOTIDE SEQUENCE [LARGE SCALE GENOMIC DNA]</scope>
    <source>
        <strain evidence="3 4">JCM 5067</strain>
    </source>
</reference>
<evidence type="ECO:0000313" key="3">
    <source>
        <dbReference type="EMBL" id="GAA0612511.1"/>
    </source>
</evidence>
<organism evidence="3 4">
    <name type="scientific">Streptomyces crystallinus</name>
    <dbReference type="NCBI Taxonomy" id="68191"/>
    <lineage>
        <taxon>Bacteria</taxon>
        <taxon>Bacillati</taxon>
        <taxon>Actinomycetota</taxon>
        <taxon>Actinomycetes</taxon>
        <taxon>Kitasatosporales</taxon>
        <taxon>Streptomycetaceae</taxon>
        <taxon>Streptomyces</taxon>
    </lineage>
</organism>
<dbReference type="Pfam" id="PF03995">
    <property type="entry name" value="Inhibitor_I36"/>
    <property type="match status" value="1"/>
</dbReference>
<sequence>MRMSLRAALVSVAAALGLAATSVVPAQAASGFDRCPQGRFCVFDGADGQGAMVTYTAPQSNLGSWRSRASSVINRTGYGEACLYSRTDYEALGSHAVVVSIHGSGGLNLSDYQDSDSRLDNNLGSVRWAHTLRECEGRAEPVDWSYTEVPDNGPAQAFGDLNRDGRPDLLHRSYVGRLWFLPGGSTGKLIGGGWKSMTALTRHGDLNGDGTEDLLARDTAGKLWMYPGNGRGSFGERRLIGGGWNSMSRLQAAGDLTGDGKGDLLARDTGGKLWMYPGNGRGNFGNRMMIGTGGWRSFTTLIGIGDVDRDGHPDLLAAKNGDYADVRVYHGLNGGRLAPGVNVTYAEDSDALF</sequence>
<evidence type="ECO:0000256" key="2">
    <source>
        <dbReference type="SAM" id="SignalP"/>
    </source>
</evidence>
<keyword evidence="1 2" id="KW-0732">Signal</keyword>
<dbReference type="SUPFAM" id="SSF69318">
    <property type="entry name" value="Integrin alpha N-terminal domain"/>
    <property type="match status" value="1"/>
</dbReference>
<feature type="signal peptide" evidence="2">
    <location>
        <begin position="1"/>
        <end position="28"/>
    </location>
</feature>
<dbReference type="PANTHER" id="PTHR44103">
    <property type="entry name" value="PROPROTEIN CONVERTASE P"/>
    <property type="match status" value="1"/>
</dbReference>
<dbReference type="PANTHER" id="PTHR44103:SF1">
    <property type="entry name" value="PROPROTEIN CONVERTASE P"/>
    <property type="match status" value="1"/>
</dbReference>
<name>A0ABN1GJ15_9ACTN</name>
<evidence type="ECO:0000313" key="4">
    <source>
        <dbReference type="Proteomes" id="UP001500668"/>
    </source>
</evidence>
<proteinExistence type="predicted"/>
<feature type="chain" id="PRO_5045673514" evidence="2">
    <location>
        <begin position="29"/>
        <end position="353"/>
    </location>
</feature>
<dbReference type="EMBL" id="BAAACA010000034">
    <property type="protein sequence ID" value="GAA0612511.1"/>
    <property type="molecule type" value="Genomic_DNA"/>
</dbReference>
<comment type="caution">
    <text evidence="3">The sequence shown here is derived from an EMBL/GenBank/DDBJ whole genome shotgun (WGS) entry which is preliminary data.</text>
</comment>
<evidence type="ECO:0000256" key="1">
    <source>
        <dbReference type="ARBA" id="ARBA00022729"/>
    </source>
</evidence>
<accession>A0ABN1GJ15</accession>
<gene>
    <name evidence="3" type="ORF">GCM10010394_47920</name>
</gene>
<dbReference type="InterPro" id="IPR028994">
    <property type="entry name" value="Integrin_alpha_N"/>
</dbReference>